<evidence type="ECO:0000256" key="2">
    <source>
        <dbReference type="SAM" id="SignalP"/>
    </source>
</evidence>
<keyword evidence="2" id="KW-0732">Signal</keyword>
<feature type="signal peptide" evidence="2">
    <location>
        <begin position="1"/>
        <end position="23"/>
    </location>
</feature>
<feature type="compositionally biased region" description="Polar residues" evidence="1">
    <location>
        <begin position="30"/>
        <end position="48"/>
    </location>
</feature>
<reference evidence="3 4" key="1">
    <citation type="journal article" date="2019" name="Int. J. Syst. Evol. Microbiol.">
        <title>The Global Catalogue of Microorganisms (GCM) 10K type strain sequencing project: providing services to taxonomists for standard genome sequencing and annotation.</title>
        <authorList>
            <consortium name="The Broad Institute Genomics Platform"/>
            <consortium name="The Broad Institute Genome Sequencing Center for Infectious Disease"/>
            <person name="Wu L."/>
            <person name="Ma J."/>
        </authorList>
    </citation>
    <scope>NUCLEOTIDE SEQUENCE [LARGE SCALE GENOMIC DNA]</scope>
    <source>
        <strain evidence="3 4">JCM 13581</strain>
    </source>
</reference>
<dbReference type="EMBL" id="BAAAMJ010000068">
    <property type="protein sequence ID" value="GAA1932182.1"/>
    <property type="molecule type" value="Genomic_DNA"/>
</dbReference>
<evidence type="ECO:0008006" key="5">
    <source>
        <dbReference type="Google" id="ProtNLM"/>
    </source>
</evidence>
<feature type="region of interest" description="Disordered" evidence="1">
    <location>
        <begin position="30"/>
        <end position="57"/>
    </location>
</feature>
<dbReference type="Proteomes" id="UP001501303">
    <property type="component" value="Unassembled WGS sequence"/>
</dbReference>
<keyword evidence="4" id="KW-1185">Reference proteome</keyword>
<protein>
    <recommendedName>
        <fullName evidence="5">Secreted protein</fullName>
    </recommendedName>
</protein>
<evidence type="ECO:0000256" key="1">
    <source>
        <dbReference type="SAM" id="MobiDB-lite"/>
    </source>
</evidence>
<proteinExistence type="predicted"/>
<organism evidence="3 4">
    <name type="scientific">Streptomyces sodiiphilus</name>
    <dbReference type="NCBI Taxonomy" id="226217"/>
    <lineage>
        <taxon>Bacteria</taxon>
        <taxon>Bacillati</taxon>
        <taxon>Actinomycetota</taxon>
        <taxon>Actinomycetes</taxon>
        <taxon>Kitasatosporales</taxon>
        <taxon>Streptomycetaceae</taxon>
        <taxon>Streptomyces</taxon>
    </lineage>
</organism>
<evidence type="ECO:0000313" key="3">
    <source>
        <dbReference type="EMBL" id="GAA1932182.1"/>
    </source>
</evidence>
<feature type="chain" id="PRO_5047400423" description="Secreted protein" evidence="2">
    <location>
        <begin position="24"/>
        <end position="57"/>
    </location>
</feature>
<comment type="caution">
    <text evidence="3">The sequence shown here is derived from an EMBL/GenBank/DDBJ whole genome shotgun (WGS) entry which is preliminary data.</text>
</comment>
<name>A0ABN2PX30_9ACTN</name>
<dbReference type="RefSeq" id="WP_344265614.1">
    <property type="nucleotide sequence ID" value="NZ_BAAAMJ010000068.1"/>
</dbReference>
<sequence>MKKIALTLAAALALATAATGALATGQESAAQAQAGNIWQNPGQQSTEDVGSAGNIWG</sequence>
<gene>
    <name evidence="3" type="ORF">GCM10009716_44260</name>
</gene>
<evidence type="ECO:0000313" key="4">
    <source>
        <dbReference type="Proteomes" id="UP001501303"/>
    </source>
</evidence>
<accession>A0ABN2PX30</accession>